<keyword evidence="2" id="KW-0472">Membrane</keyword>
<proteinExistence type="predicted"/>
<dbReference type="STRING" id="94643.A0A2A9MF10"/>
<feature type="transmembrane region" description="Helical" evidence="2">
    <location>
        <begin position="466"/>
        <end position="489"/>
    </location>
</feature>
<evidence type="ECO:0000313" key="4">
    <source>
        <dbReference type="Proteomes" id="UP000224006"/>
    </source>
</evidence>
<dbReference type="Proteomes" id="UP000224006">
    <property type="component" value="Chromosome III"/>
</dbReference>
<feature type="compositionally biased region" description="Low complexity" evidence="1">
    <location>
        <begin position="169"/>
        <end position="205"/>
    </location>
</feature>
<dbReference type="InterPro" id="IPR039632">
    <property type="entry name" value="TMEM42"/>
</dbReference>
<keyword evidence="2" id="KW-1133">Transmembrane helix</keyword>
<feature type="transmembrane region" description="Helical" evidence="2">
    <location>
        <begin position="430"/>
        <end position="454"/>
    </location>
</feature>
<name>A0A2A9MF10_BESBE</name>
<dbReference type="KEGG" id="bbes:BESB_046610"/>
<dbReference type="AlphaFoldDB" id="A0A2A9MF10"/>
<dbReference type="EMBL" id="NWUJ01000003">
    <property type="protein sequence ID" value="PFH36469.1"/>
    <property type="molecule type" value="Genomic_DNA"/>
</dbReference>
<feature type="compositionally biased region" description="Basic and acidic residues" evidence="1">
    <location>
        <begin position="155"/>
        <end position="165"/>
    </location>
</feature>
<evidence type="ECO:0000313" key="3">
    <source>
        <dbReference type="EMBL" id="PFH36469.1"/>
    </source>
</evidence>
<dbReference type="GeneID" id="40309591"/>
<protein>
    <submittedName>
        <fullName evidence="3">Uncharacterized protein</fullName>
    </submittedName>
</protein>
<keyword evidence="2" id="KW-0812">Transmembrane</keyword>
<comment type="caution">
    <text evidence="3">The sequence shown here is derived from an EMBL/GenBank/DDBJ whole genome shotgun (WGS) entry which is preliminary data.</text>
</comment>
<dbReference type="OrthoDB" id="5854584at2759"/>
<feature type="region of interest" description="Disordered" evidence="1">
    <location>
        <begin position="289"/>
        <end position="346"/>
    </location>
</feature>
<accession>A0A2A9MF10</accession>
<dbReference type="VEuPathDB" id="ToxoDB:BESB_046610"/>
<gene>
    <name evidence="3" type="ORF">BESB_046610</name>
</gene>
<dbReference type="RefSeq" id="XP_029220478.1">
    <property type="nucleotide sequence ID" value="XM_029363112.1"/>
</dbReference>
<reference evidence="3 4" key="1">
    <citation type="submission" date="2017-09" db="EMBL/GenBank/DDBJ databases">
        <title>Genome sequencing of Besnoitia besnoiti strain Bb-Ger1.</title>
        <authorList>
            <person name="Schares G."/>
            <person name="Venepally P."/>
            <person name="Lorenzi H.A."/>
        </authorList>
    </citation>
    <scope>NUCLEOTIDE SEQUENCE [LARGE SCALE GENOMIC DNA]</scope>
    <source>
        <strain evidence="3 4">Bb-Ger1</strain>
    </source>
</reference>
<feature type="transmembrane region" description="Helical" evidence="2">
    <location>
        <begin position="242"/>
        <end position="264"/>
    </location>
</feature>
<keyword evidence="4" id="KW-1185">Reference proteome</keyword>
<sequence>MLHVTLPPRVQRRLPFQAGGRVLGEAEYKNMRARACCRPADFNACLFSARASPFTKRRGTNVAPRRVSAPAALALRDIDCGGEGRGARGDGNEESCSRRVAEACAGDSRTRRRPRGETARVSPLPVESESRAALDEIAMEKARETSHEHLLLSHLSSERTAEQRSSEVAAGPSSPLESPAPLAASAASNSQAPASEPAGASASAPDTAHGEGQASGCAASEPASPPRTESFLRQRRPPSLRLLLLVFCCGSLAAFSSVLGKLALDFHSDAPLVRASLFLTTFLAPSLTPPPAERVSRAFPAPGDSEGSPKAGDLTREDGPFSGAERQTHSVGAEGPAGSAALPEEEAGEGDAFSRARLPSSLLSLLHAVATNCVFGGCGKRDWQAGVKTPLDAAARDTASFSFLRFSFPAGISQFFSAPCEGVLRLPCGLLLLLAALRLGTLLVMVFSNTLLLHCHFLALFESSNAFIPSVLTFVFNFLLSGLFSLLVFREALSVRWLAGALSMLTGVVLLMSGNRENSESALQRRNSQDVIDASEKKDQ</sequence>
<evidence type="ECO:0000256" key="2">
    <source>
        <dbReference type="SAM" id="Phobius"/>
    </source>
</evidence>
<dbReference type="PANTHER" id="PTHR31965">
    <property type="entry name" value="TRANSMEMBRANE PROTEIN 42"/>
    <property type="match status" value="1"/>
</dbReference>
<feature type="region of interest" description="Disordered" evidence="1">
    <location>
        <begin position="521"/>
        <end position="540"/>
    </location>
</feature>
<feature type="region of interest" description="Disordered" evidence="1">
    <location>
        <begin position="155"/>
        <end position="232"/>
    </location>
</feature>
<feature type="compositionally biased region" description="Polar residues" evidence="1">
    <location>
        <begin position="521"/>
        <end position="530"/>
    </location>
</feature>
<organism evidence="3 4">
    <name type="scientific">Besnoitia besnoiti</name>
    <name type="common">Apicomplexan protozoan</name>
    <dbReference type="NCBI Taxonomy" id="94643"/>
    <lineage>
        <taxon>Eukaryota</taxon>
        <taxon>Sar</taxon>
        <taxon>Alveolata</taxon>
        <taxon>Apicomplexa</taxon>
        <taxon>Conoidasida</taxon>
        <taxon>Coccidia</taxon>
        <taxon>Eucoccidiorida</taxon>
        <taxon>Eimeriorina</taxon>
        <taxon>Sarcocystidae</taxon>
        <taxon>Besnoitia</taxon>
    </lineage>
</organism>
<dbReference type="PANTHER" id="PTHR31965:SF1">
    <property type="entry name" value="TRANSMEMBRANE PROTEIN 42"/>
    <property type="match status" value="1"/>
</dbReference>
<evidence type="ECO:0000256" key="1">
    <source>
        <dbReference type="SAM" id="MobiDB-lite"/>
    </source>
</evidence>
<feature type="region of interest" description="Disordered" evidence="1">
    <location>
        <begin position="103"/>
        <end position="131"/>
    </location>
</feature>